<dbReference type="InterPro" id="IPR012340">
    <property type="entry name" value="NA-bd_OB-fold"/>
</dbReference>
<gene>
    <name evidence="3" type="ORF">PECAL_1P06470</name>
</gene>
<organism evidence="3 4">
    <name type="scientific">Pelagomonas calceolata</name>
    <dbReference type="NCBI Taxonomy" id="35677"/>
    <lineage>
        <taxon>Eukaryota</taxon>
        <taxon>Sar</taxon>
        <taxon>Stramenopiles</taxon>
        <taxon>Ochrophyta</taxon>
        <taxon>Pelagophyceae</taxon>
        <taxon>Pelagomonadales</taxon>
        <taxon>Pelagomonadaceae</taxon>
        <taxon>Pelagomonas</taxon>
    </lineage>
</organism>
<feature type="non-terminal residue" evidence="3">
    <location>
        <position position="1"/>
    </location>
</feature>
<keyword evidence="4" id="KW-1185">Reference proteome</keyword>
<reference evidence="3" key="1">
    <citation type="submission" date="2021-11" db="EMBL/GenBank/DDBJ databases">
        <authorList>
            <consortium name="Genoscope - CEA"/>
            <person name="William W."/>
        </authorList>
    </citation>
    <scope>NUCLEOTIDE SEQUENCE</scope>
</reference>
<dbReference type="SUPFAM" id="SSF50249">
    <property type="entry name" value="Nucleic acid-binding proteins"/>
    <property type="match status" value="2"/>
</dbReference>
<dbReference type="Gene3D" id="2.40.50.140">
    <property type="entry name" value="Nucleic acid-binding proteins"/>
    <property type="match status" value="2"/>
</dbReference>
<name>A0A8J2SET9_9STRA</name>
<evidence type="ECO:0000313" key="3">
    <source>
        <dbReference type="EMBL" id="CAH0364292.1"/>
    </source>
</evidence>
<feature type="domain" description="Cold-shock" evidence="2">
    <location>
        <begin position="155"/>
        <end position="225"/>
    </location>
</feature>
<dbReference type="EMBL" id="CAKKNE010000001">
    <property type="protein sequence ID" value="CAH0364292.1"/>
    <property type="molecule type" value="Genomic_DNA"/>
</dbReference>
<dbReference type="Proteomes" id="UP000789595">
    <property type="component" value="Unassembled WGS sequence"/>
</dbReference>
<feature type="compositionally biased region" description="Basic and acidic residues" evidence="1">
    <location>
        <begin position="44"/>
        <end position="58"/>
    </location>
</feature>
<feature type="domain" description="Cold-shock" evidence="2">
    <location>
        <begin position="47"/>
        <end position="110"/>
    </location>
</feature>
<comment type="caution">
    <text evidence="3">The sequence shown here is derived from an EMBL/GenBank/DDBJ whole genome shotgun (WGS) entry which is preliminary data.</text>
</comment>
<evidence type="ECO:0000259" key="2">
    <source>
        <dbReference type="SMART" id="SM00357"/>
    </source>
</evidence>
<feature type="region of interest" description="Disordered" evidence="1">
    <location>
        <begin position="305"/>
        <end position="326"/>
    </location>
</feature>
<feature type="compositionally biased region" description="Low complexity" evidence="1">
    <location>
        <begin position="115"/>
        <end position="124"/>
    </location>
</feature>
<dbReference type="InterPro" id="IPR002059">
    <property type="entry name" value="CSP_DNA-bd"/>
</dbReference>
<feature type="region of interest" description="Disordered" evidence="1">
    <location>
        <begin position="110"/>
        <end position="160"/>
    </location>
</feature>
<dbReference type="SMART" id="SM00357">
    <property type="entry name" value="CSP"/>
    <property type="match status" value="2"/>
</dbReference>
<feature type="region of interest" description="Disordered" evidence="1">
    <location>
        <begin position="236"/>
        <end position="260"/>
    </location>
</feature>
<evidence type="ECO:0000313" key="4">
    <source>
        <dbReference type="Proteomes" id="UP000789595"/>
    </source>
</evidence>
<dbReference type="AlphaFoldDB" id="A0A8J2SET9"/>
<dbReference type="InterPro" id="IPR011129">
    <property type="entry name" value="CSD"/>
</dbReference>
<dbReference type="CDD" id="cd04458">
    <property type="entry name" value="CSP_CDS"/>
    <property type="match status" value="1"/>
</dbReference>
<protein>
    <recommendedName>
        <fullName evidence="2">Cold-shock domain-containing protein</fullName>
    </recommendedName>
</protein>
<proteinExistence type="predicted"/>
<feature type="compositionally biased region" description="Pro residues" evidence="1">
    <location>
        <begin position="1"/>
        <end position="34"/>
    </location>
</feature>
<feature type="region of interest" description="Disordered" evidence="1">
    <location>
        <begin position="1"/>
        <end position="62"/>
    </location>
</feature>
<evidence type="ECO:0000256" key="1">
    <source>
        <dbReference type="SAM" id="MobiDB-lite"/>
    </source>
</evidence>
<accession>A0A8J2SET9</accession>
<sequence>APPGLAKPAPAAKPAPPRPPPKAPSPRPENPGPNGPRATGTVKTKKEGVHKWKNKGDKYVSGFIAPDDGSEDIFFMSRGDDGLLLEVGQRVSYVQETNARGPIAHYAKPIEDDAAAPAPADFPALSKPGPWGTATSPKAAPPKPPVQPVKKPKLRGTVTAVRPREAPSYGFVRPDAGGDDVFVAFVDVESAPGKLAEGDRVDYELVPNAGARKSNRTSGDPKYAVKCGHVVVLPKGAPKLGAPKASAGPAHLRRAPPPPSVGKILRDKATGQLLAPAQQERAQLQAAMQASAREYEADQLRQAQRLSIGDRRRQGSPRAPSVQDVDEDQLAAELESLREKHDRELANLRTSHNREMGQLQDRHAALRDPVGALLSTTGCGQYRQKFAEQDIVSKADFDMLRMEDLLEVGLEQREADALAAALGI</sequence>
<dbReference type="GO" id="GO:0003676">
    <property type="term" value="F:nucleic acid binding"/>
    <property type="evidence" value="ECO:0007669"/>
    <property type="project" value="InterPro"/>
</dbReference>